<evidence type="ECO:0000313" key="1">
    <source>
        <dbReference type="EMBL" id="HAV92575.1"/>
    </source>
</evidence>
<accession>A0A350HAK9</accession>
<dbReference type="PROSITE" id="PS51257">
    <property type="entry name" value="PROKAR_LIPOPROTEIN"/>
    <property type="match status" value="1"/>
</dbReference>
<protein>
    <recommendedName>
        <fullName evidence="3">VanZ-like domain-containing protein</fullName>
    </recommendedName>
</protein>
<proteinExistence type="predicted"/>
<dbReference type="Proteomes" id="UP000264062">
    <property type="component" value="Unassembled WGS sequence"/>
</dbReference>
<evidence type="ECO:0000313" key="2">
    <source>
        <dbReference type="Proteomes" id="UP000264062"/>
    </source>
</evidence>
<reference evidence="1 2" key="1">
    <citation type="journal article" date="2018" name="Nat. Biotechnol.">
        <title>A standardized bacterial taxonomy based on genome phylogeny substantially revises the tree of life.</title>
        <authorList>
            <person name="Parks D.H."/>
            <person name="Chuvochina M."/>
            <person name="Waite D.W."/>
            <person name="Rinke C."/>
            <person name="Skarshewski A."/>
            <person name="Chaumeil P.A."/>
            <person name="Hugenholtz P."/>
        </authorList>
    </citation>
    <scope>NUCLEOTIDE SEQUENCE [LARGE SCALE GENOMIC DNA]</scope>
    <source>
        <strain evidence="1">UBA9956</strain>
    </source>
</reference>
<sequence length="105" mass="11496">MRKLIIIVIISALFIACFPDPFFSLDKADHFMTALVMTAASSMAVMNITDADESETKIVLMSAALPIFFSFSKEAYDGLSKSGTVSYKDLIYDFAGIIVGLIIVR</sequence>
<name>A0A350HAK9_UNCW3</name>
<organism evidence="1 2">
    <name type="scientific">candidate division WOR-3 bacterium</name>
    <dbReference type="NCBI Taxonomy" id="2052148"/>
    <lineage>
        <taxon>Bacteria</taxon>
        <taxon>Bacteria division WOR-3</taxon>
    </lineage>
</organism>
<dbReference type="EMBL" id="DMZY01000155">
    <property type="protein sequence ID" value="HAV92575.1"/>
    <property type="molecule type" value="Genomic_DNA"/>
</dbReference>
<evidence type="ECO:0008006" key="3">
    <source>
        <dbReference type="Google" id="ProtNLM"/>
    </source>
</evidence>
<dbReference type="AlphaFoldDB" id="A0A350HAK9"/>
<gene>
    <name evidence="1" type="ORF">DCW38_05270</name>
</gene>
<comment type="caution">
    <text evidence="1">The sequence shown here is derived from an EMBL/GenBank/DDBJ whole genome shotgun (WGS) entry which is preliminary data.</text>
</comment>